<dbReference type="InterPro" id="IPR045886">
    <property type="entry name" value="ThiF/MoeB/HesA"/>
</dbReference>
<accession>A0A9D9HQS0</accession>
<dbReference type="GO" id="GO:0008641">
    <property type="term" value="F:ubiquitin-like modifier activating enzyme activity"/>
    <property type="evidence" value="ECO:0007669"/>
    <property type="project" value="InterPro"/>
</dbReference>
<dbReference type="GO" id="GO:0061504">
    <property type="term" value="P:cyclic threonylcarbamoyladenosine biosynthetic process"/>
    <property type="evidence" value="ECO:0007669"/>
    <property type="project" value="TreeGrafter"/>
</dbReference>
<dbReference type="CDD" id="cd00755">
    <property type="entry name" value="YgdL_like"/>
    <property type="match status" value="1"/>
</dbReference>
<evidence type="ECO:0000313" key="3">
    <source>
        <dbReference type="Proteomes" id="UP000823638"/>
    </source>
</evidence>
<protein>
    <submittedName>
        <fullName evidence="2">tRNA threonylcarbamoyladenosine dehydratase</fullName>
    </submittedName>
</protein>
<dbReference type="GO" id="GO:0061503">
    <property type="term" value="F:tRNA threonylcarbamoyladenosine dehydratase"/>
    <property type="evidence" value="ECO:0007669"/>
    <property type="project" value="TreeGrafter"/>
</dbReference>
<dbReference type="InterPro" id="IPR000594">
    <property type="entry name" value="ThiF_NAD_FAD-bd"/>
</dbReference>
<dbReference type="AlphaFoldDB" id="A0A9D9HQS0"/>
<dbReference type="Proteomes" id="UP000823638">
    <property type="component" value="Unassembled WGS sequence"/>
</dbReference>
<proteinExistence type="predicted"/>
<feature type="domain" description="THIF-type NAD/FAD binding fold" evidence="1">
    <location>
        <begin position="13"/>
        <end position="236"/>
    </location>
</feature>
<dbReference type="EMBL" id="JADIMM010000089">
    <property type="protein sequence ID" value="MBO8458113.1"/>
    <property type="molecule type" value="Genomic_DNA"/>
</dbReference>
<sequence>MDYFKRFERTGLLLGSEGLKKLKNSKVAVFGLGGVGSYTAEALARSGVGNLFLIDKDTVDITNCNRQLCALDSTIGELKTQVMKKRLIDINPEIQIEIFNIFFLPETESEIKDKIFSDCDYIADAVDTVSAKLEIAKEAKKRHISLISAMGCGNKFDGTAFKIADISQTSVCPLAKVMRRELKKNGITDYKVVYSTEPPFKPLSGNMENTKKSPGSLPWVTGTAGLIMAGKIVTDITGS</sequence>
<reference evidence="2" key="1">
    <citation type="submission" date="2020-10" db="EMBL/GenBank/DDBJ databases">
        <authorList>
            <person name="Gilroy R."/>
        </authorList>
    </citation>
    <scope>NUCLEOTIDE SEQUENCE</scope>
    <source>
        <strain evidence="2">10532</strain>
    </source>
</reference>
<name>A0A9D9HQS0_9SPIR</name>
<evidence type="ECO:0000313" key="2">
    <source>
        <dbReference type="EMBL" id="MBO8458113.1"/>
    </source>
</evidence>
<reference evidence="2" key="2">
    <citation type="journal article" date="2021" name="PeerJ">
        <title>Extensive microbial diversity within the chicken gut microbiome revealed by metagenomics and culture.</title>
        <authorList>
            <person name="Gilroy R."/>
            <person name="Ravi A."/>
            <person name="Getino M."/>
            <person name="Pursley I."/>
            <person name="Horton D.L."/>
            <person name="Alikhan N.F."/>
            <person name="Baker D."/>
            <person name="Gharbi K."/>
            <person name="Hall N."/>
            <person name="Watson M."/>
            <person name="Adriaenssens E.M."/>
            <person name="Foster-Nyarko E."/>
            <person name="Jarju S."/>
            <person name="Secka A."/>
            <person name="Antonio M."/>
            <person name="Oren A."/>
            <person name="Chaudhuri R.R."/>
            <person name="La Ragione R."/>
            <person name="Hildebrand F."/>
            <person name="Pallen M.J."/>
        </authorList>
    </citation>
    <scope>NUCLEOTIDE SEQUENCE</scope>
    <source>
        <strain evidence="2">10532</strain>
    </source>
</reference>
<evidence type="ECO:0000259" key="1">
    <source>
        <dbReference type="Pfam" id="PF00899"/>
    </source>
</evidence>
<dbReference type="PANTHER" id="PTHR43267">
    <property type="entry name" value="TRNA THREONYLCARBAMOYLADENOSINE DEHYDRATASE"/>
    <property type="match status" value="1"/>
</dbReference>
<dbReference type="InterPro" id="IPR035985">
    <property type="entry name" value="Ubiquitin-activating_enz"/>
</dbReference>
<dbReference type="Gene3D" id="3.40.50.720">
    <property type="entry name" value="NAD(P)-binding Rossmann-like Domain"/>
    <property type="match status" value="1"/>
</dbReference>
<dbReference type="PANTHER" id="PTHR43267:SF1">
    <property type="entry name" value="TRNA THREONYLCARBAMOYLADENOSINE DEHYDRATASE"/>
    <property type="match status" value="1"/>
</dbReference>
<gene>
    <name evidence="2" type="ORF">IAA81_07790</name>
</gene>
<comment type="caution">
    <text evidence="2">The sequence shown here is derived from an EMBL/GenBank/DDBJ whole genome shotgun (WGS) entry which is preliminary data.</text>
</comment>
<dbReference type="SUPFAM" id="SSF69572">
    <property type="entry name" value="Activating enzymes of the ubiquitin-like proteins"/>
    <property type="match status" value="1"/>
</dbReference>
<organism evidence="2 3">
    <name type="scientific">Candidatus Gallitreponema excrementavium</name>
    <dbReference type="NCBI Taxonomy" id="2840840"/>
    <lineage>
        <taxon>Bacteria</taxon>
        <taxon>Pseudomonadati</taxon>
        <taxon>Spirochaetota</taxon>
        <taxon>Spirochaetia</taxon>
        <taxon>Spirochaetales</taxon>
        <taxon>Candidatus Gallitreponema</taxon>
    </lineage>
</organism>
<dbReference type="Pfam" id="PF00899">
    <property type="entry name" value="ThiF"/>
    <property type="match status" value="1"/>
</dbReference>